<keyword evidence="2" id="KW-1133">Transmembrane helix</keyword>
<evidence type="ECO:0000256" key="1">
    <source>
        <dbReference type="SAM" id="MobiDB-lite"/>
    </source>
</evidence>
<dbReference type="AlphaFoldDB" id="A0A423TCT7"/>
<reference evidence="3 4" key="1">
    <citation type="submission" date="2018-04" db="EMBL/GenBank/DDBJ databases">
        <authorList>
            <person name="Zhang X."/>
            <person name="Yuan J."/>
            <person name="Li F."/>
            <person name="Xiang J."/>
        </authorList>
    </citation>
    <scope>NUCLEOTIDE SEQUENCE [LARGE SCALE GENOMIC DNA]</scope>
    <source>
        <tissue evidence="3">Muscle</tissue>
    </source>
</reference>
<accession>A0A423TCT7</accession>
<feature type="transmembrane region" description="Helical" evidence="2">
    <location>
        <begin position="80"/>
        <end position="99"/>
    </location>
</feature>
<organism evidence="3 4">
    <name type="scientific">Penaeus vannamei</name>
    <name type="common">Whiteleg shrimp</name>
    <name type="synonym">Litopenaeus vannamei</name>
    <dbReference type="NCBI Taxonomy" id="6689"/>
    <lineage>
        <taxon>Eukaryota</taxon>
        <taxon>Metazoa</taxon>
        <taxon>Ecdysozoa</taxon>
        <taxon>Arthropoda</taxon>
        <taxon>Crustacea</taxon>
        <taxon>Multicrustacea</taxon>
        <taxon>Malacostraca</taxon>
        <taxon>Eumalacostraca</taxon>
        <taxon>Eucarida</taxon>
        <taxon>Decapoda</taxon>
        <taxon>Dendrobranchiata</taxon>
        <taxon>Penaeoidea</taxon>
        <taxon>Penaeidae</taxon>
        <taxon>Penaeus</taxon>
    </lineage>
</organism>
<feature type="region of interest" description="Disordered" evidence="1">
    <location>
        <begin position="322"/>
        <end position="365"/>
    </location>
</feature>
<feature type="compositionally biased region" description="Pro residues" evidence="1">
    <location>
        <begin position="12"/>
        <end position="28"/>
    </location>
</feature>
<keyword evidence="2" id="KW-0812">Transmembrane</keyword>
<proteinExistence type="predicted"/>
<evidence type="ECO:0000313" key="3">
    <source>
        <dbReference type="EMBL" id="ROT74246.1"/>
    </source>
</evidence>
<reference evidence="3 4" key="2">
    <citation type="submission" date="2019-01" db="EMBL/GenBank/DDBJ databases">
        <title>The decoding of complex shrimp genome reveals the adaptation for benthos swimmer, frequently molting mechanism and breeding impact on genome.</title>
        <authorList>
            <person name="Sun Y."/>
            <person name="Gao Y."/>
            <person name="Yu Y."/>
        </authorList>
    </citation>
    <scope>NUCLEOTIDE SEQUENCE [LARGE SCALE GENOMIC DNA]</scope>
    <source>
        <tissue evidence="3">Muscle</tissue>
    </source>
</reference>
<evidence type="ECO:0000313" key="4">
    <source>
        <dbReference type="Proteomes" id="UP000283509"/>
    </source>
</evidence>
<evidence type="ECO:0000256" key="2">
    <source>
        <dbReference type="SAM" id="Phobius"/>
    </source>
</evidence>
<dbReference type="Proteomes" id="UP000283509">
    <property type="component" value="Unassembled WGS sequence"/>
</dbReference>
<keyword evidence="4" id="KW-1185">Reference proteome</keyword>
<sequence length="449" mass="48741">MPTPNPQILTAPLPPLQSLSPPPSPTHPPRSADTRLLSPPPNPSDLRILPPPSLPSPPPLIFLPSSCIFYIVLSPSPYASSFSFLFSILPCFFLLPFYSPSPISPYLRPTSFHLFPSPFSLFRLQPLPVSPILSFSSTSFISLSLIPLFNFSLFPSPSLSSLPFFIFLFPIFSFSLSSLLLPLSTPTYSYSFIPSYPSYLLSPHSSFSTSPYLPIPLHLLPFSCSLPIPFVSFPHLPLPHPSSLPPLPFPHRSIPLTSSSLHLPVAEKRMGDVSTPPVPPLVVVFLGLVGGFVLLLLLGILLTRVRSNRCSCLRHEGRGDTNAGGIVSATGTPTNTTTKSSSSAHATAHTRPAHTLREDEEEEAPDVLRTVNETAQLLEGQICPEVIPVRQPPPYSHHKPLMKEGVQLGPGGVGGLYREPGSPRHLPHDELWGQCSFLPHSDAQPGSCT</sequence>
<feature type="transmembrane region" description="Helical" evidence="2">
    <location>
        <begin position="161"/>
        <end position="181"/>
    </location>
</feature>
<feature type="transmembrane region" description="Helical" evidence="2">
    <location>
        <begin position="129"/>
        <end position="149"/>
    </location>
</feature>
<name>A0A423TCT7_PENVA</name>
<protein>
    <submittedName>
        <fullName evidence="3">Uncharacterized protein</fullName>
    </submittedName>
</protein>
<feature type="region of interest" description="Disordered" evidence="1">
    <location>
        <begin position="1"/>
        <end position="42"/>
    </location>
</feature>
<feature type="compositionally biased region" description="Low complexity" evidence="1">
    <location>
        <begin position="328"/>
        <end position="350"/>
    </location>
</feature>
<keyword evidence="2" id="KW-0472">Membrane</keyword>
<comment type="caution">
    <text evidence="3">The sequence shown here is derived from an EMBL/GenBank/DDBJ whole genome shotgun (WGS) entry which is preliminary data.</text>
</comment>
<gene>
    <name evidence="3" type="ORF">C7M84_007238</name>
</gene>
<dbReference type="EMBL" id="QCYY01001918">
    <property type="protein sequence ID" value="ROT74246.1"/>
    <property type="molecule type" value="Genomic_DNA"/>
</dbReference>
<feature type="transmembrane region" description="Helical" evidence="2">
    <location>
        <begin position="281"/>
        <end position="302"/>
    </location>
</feature>